<dbReference type="RefSeq" id="WP_310920124.1">
    <property type="nucleotide sequence ID" value="NZ_JAMQON010000003.1"/>
</dbReference>
<reference evidence="2 3" key="1">
    <citation type="submission" date="2022-06" db="EMBL/GenBank/DDBJ databases">
        <title>Haloarcula sp. a new haloarchaeum isolate from saline soil.</title>
        <authorList>
            <person name="Strakova D."/>
            <person name="Galisteo C."/>
            <person name="Sanchez-Porro C."/>
            <person name="Ventosa A."/>
        </authorList>
    </citation>
    <scope>NUCLEOTIDE SEQUENCE [LARGE SCALE GENOMIC DNA]</scope>
    <source>
        <strain evidence="2 3">S1CR25-12</strain>
    </source>
</reference>
<dbReference type="EMBL" id="JAMQON010000003">
    <property type="protein sequence ID" value="MDS0260461.1"/>
    <property type="molecule type" value="Genomic_DNA"/>
</dbReference>
<dbReference type="Pfam" id="PF06772">
    <property type="entry name" value="LtrA"/>
    <property type="match status" value="1"/>
</dbReference>
<proteinExistence type="predicted"/>
<feature type="transmembrane region" description="Helical" evidence="1">
    <location>
        <begin position="31"/>
        <end position="48"/>
    </location>
</feature>
<feature type="transmembrane region" description="Helical" evidence="1">
    <location>
        <begin position="235"/>
        <end position="259"/>
    </location>
</feature>
<protein>
    <submittedName>
        <fullName evidence="2">Low temperature requirement protein A</fullName>
    </submittedName>
</protein>
<feature type="transmembrane region" description="Helical" evidence="1">
    <location>
        <begin position="149"/>
        <end position="170"/>
    </location>
</feature>
<feature type="transmembrane region" description="Helical" evidence="1">
    <location>
        <begin position="54"/>
        <end position="74"/>
    </location>
</feature>
<dbReference type="PANTHER" id="PTHR36840">
    <property type="entry name" value="BLL5714 PROTEIN"/>
    <property type="match status" value="1"/>
</dbReference>
<feature type="transmembrane region" description="Helical" evidence="1">
    <location>
        <begin position="288"/>
        <end position="310"/>
    </location>
</feature>
<feature type="transmembrane region" description="Helical" evidence="1">
    <location>
        <begin position="325"/>
        <end position="346"/>
    </location>
</feature>
<dbReference type="InterPro" id="IPR010640">
    <property type="entry name" value="Low_temperature_requirement_A"/>
</dbReference>
<evidence type="ECO:0000313" key="3">
    <source>
        <dbReference type="Proteomes" id="UP001259659"/>
    </source>
</evidence>
<dbReference type="Proteomes" id="UP001259659">
    <property type="component" value="Unassembled WGS sequence"/>
</dbReference>
<feature type="transmembrane region" description="Helical" evidence="1">
    <location>
        <begin position="209"/>
        <end position="229"/>
    </location>
</feature>
<organism evidence="2 3">
    <name type="scientific">Haloarcula saliterrae</name>
    <dbReference type="NCBI Taxonomy" id="2950534"/>
    <lineage>
        <taxon>Archaea</taxon>
        <taxon>Methanobacteriati</taxon>
        <taxon>Methanobacteriota</taxon>
        <taxon>Stenosarchaea group</taxon>
        <taxon>Halobacteria</taxon>
        <taxon>Halobacteriales</taxon>
        <taxon>Haloarculaceae</taxon>
        <taxon>Haloarcula</taxon>
    </lineage>
</organism>
<keyword evidence="3" id="KW-1185">Reference proteome</keyword>
<dbReference type="PANTHER" id="PTHR36840:SF1">
    <property type="entry name" value="BLL5714 PROTEIN"/>
    <property type="match status" value="1"/>
</dbReference>
<sequence length="415" mass="44724">MSSRVGGWCQIPVSVYSDTDGGLRHASWLELFLDLVFVVAVAALGAMLHENLTLAGLVEFVALFAIVWWIWLSLSYFADVFDTGDPVSVAMIIASMFGLVFLSGTVGSAFHGASFDFAVTVLLLRGYLTAAHVRARHLRRQVDADERRFLNYWIGLELLVTGVWGLSLLVPEPGRYGLWLAALVISVAGITTIYLNFRRVLGPEVSHCSERFGLFTILVLGETVLAVALGTSVTAFTPVVVLVSALAFAIVVMIWWFYFYRYDERIYGRLLYVQNEHWKRLRPRGITYVYSHVLVHAGIVVTGVGIAVGLESAVSQHALPLGGRLALTLGLATFLVGTGLAQWMTLPSMDGRVGAGRLSLVGFCGLLAVGGGALSPAALLAVVALATFALLLFEGRNHEDAPAPAPSGSRPEGTS</sequence>
<name>A0ABU2FF82_9EURY</name>
<feature type="transmembrane region" description="Helical" evidence="1">
    <location>
        <begin position="358"/>
        <end position="391"/>
    </location>
</feature>
<keyword evidence="1" id="KW-0472">Membrane</keyword>
<evidence type="ECO:0000313" key="2">
    <source>
        <dbReference type="EMBL" id="MDS0260461.1"/>
    </source>
</evidence>
<feature type="transmembrane region" description="Helical" evidence="1">
    <location>
        <begin position="86"/>
        <end position="103"/>
    </location>
</feature>
<keyword evidence="1" id="KW-1133">Transmembrane helix</keyword>
<keyword evidence="1" id="KW-0812">Transmembrane</keyword>
<accession>A0ABU2FF82</accession>
<gene>
    <name evidence="2" type="ORF">NDI56_13735</name>
</gene>
<evidence type="ECO:0000256" key="1">
    <source>
        <dbReference type="SAM" id="Phobius"/>
    </source>
</evidence>
<feature type="transmembrane region" description="Helical" evidence="1">
    <location>
        <begin position="176"/>
        <end position="197"/>
    </location>
</feature>
<comment type="caution">
    <text evidence="2">The sequence shown here is derived from an EMBL/GenBank/DDBJ whole genome shotgun (WGS) entry which is preliminary data.</text>
</comment>